<organism evidence="1 2">
    <name type="scientific">Bradyrhizobium erythrophlei</name>
    <dbReference type="NCBI Taxonomy" id="1437360"/>
    <lineage>
        <taxon>Bacteria</taxon>
        <taxon>Pseudomonadati</taxon>
        <taxon>Pseudomonadota</taxon>
        <taxon>Alphaproteobacteria</taxon>
        <taxon>Hyphomicrobiales</taxon>
        <taxon>Nitrobacteraceae</taxon>
        <taxon>Bradyrhizobium</taxon>
    </lineage>
</organism>
<name>A0A1M5RJY2_9BRAD</name>
<dbReference type="EMBL" id="LT670817">
    <property type="protein sequence ID" value="SHH26429.1"/>
    <property type="molecule type" value="Genomic_DNA"/>
</dbReference>
<dbReference type="RefSeq" id="WP_079603088.1">
    <property type="nucleotide sequence ID" value="NZ_LT670817.1"/>
</dbReference>
<reference evidence="1 2" key="1">
    <citation type="submission" date="2016-11" db="EMBL/GenBank/DDBJ databases">
        <authorList>
            <person name="Jaros S."/>
            <person name="Januszkiewicz K."/>
            <person name="Wedrychowicz H."/>
        </authorList>
    </citation>
    <scope>NUCLEOTIDE SEQUENCE [LARGE SCALE GENOMIC DNA]</scope>
    <source>
        <strain evidence="1 2">GAS138</strain>
    </source>
</reference>
<accession>A0A1M5RJY2</accession>
<protein>
    <submittedName>
        <fullName evidence="1">Uncharacterized protein</fullName>
    </submittedName>
</protein>
<dbReference type="Proteomes" id="UP000189796">
    <property type="component" value="Chromosome I"/>
</dbReference>
<sequence>MVVVSRMGFVMNEWTKQRDLLIEETLAFVQGVAVNTSRIPSVQQAVEPKEPATPVQKPVIAKDLEPKDKIEMERTVIQRRVANFKAHQERFEREREEYFTTTMAKARATQWIAPKP</sequence>
<proteinExistence type="predicted"/>
<evidence type="ECO:0000313" key="1">
    <source>
        <dbReference type="EMBL" id="SHH26429.1"/>
    </source>
</evidence>
<gene>
    <name evidence="1" type="ORF">SAMN05443248_4256</name>
</gene>
<dbReference type="AlphaFoldDB" id="A0A1M5RJY2"/>
<evidence type="ECO:0000313" key="2">
    <source>
        <dbReference type="Proteomes" id="UP000189796"/>
    </source>
</evidence>